<gene>
    <name evidence="2" type="ORF">FEK34_28210</name>
</gene>
<dbReference type="RefSeq" id="WP_138452805.1">
    <property type="nucleotide sequence ID" value="NZ_VBUT01000014.1"/>
</dbReference>
<reference evidence="2 3" key="1">
    <citation type="submission" date="2019-05" db="EMBL/GenBank/DDBJ databases">
        <title>Genomes sequences of two Nocardia cyriacigeorgica environmental isolates, type strains Nocardia asteroides ATCC 19247 and Nocardia cyriacigeorgica DSM 44484.</title>
        <authorList>
            <person name="Vautrin F."/>
            <person name="Bergeron E."/>
            <person name="Dubost A."/>
            <person name="Abrouk D."/>
            <person name="Rodriguez Nava V."/>
            <person name="Pujic P."/>
        </authorList>
    </citation>
    <scope>NUCLEOTIDE SEQUENCE [LARGE SCALE GENOMIC DNA]</scope>
    <source>
        <strain evidence="2 3">EML 446</strain>
    </source>
</reference>
<keyword evidence="1" id="KW-1133">Transmembrane helix</keyword>
<feature type="transmembrane region" description="Helical" evidence="1">
    <location>
        <begin position="7"/>
        <end position="29"/>
    </location>
</feature>
<protein>
    <submittedName>
        <fullName evidence="2">Uncharacterized protein</fullName>
    </submittedName>
</protein>
<dbReference type="Proteomes" id="UP000306378">
    <property type="component" value="Unassembled WGS sequence"/>
</dbReference>
<feature type="transmembrane region" description="Helical" evidence="1">
    <location>
        <begin position="63"/>
        <end position="83"/>
    </location>
</feature>
<name>A0A5R8NB73_9NOCA</name>
<evidence type="ECO:0000256" key="1">
    <source>
        <dbReference type="SAM" id="Phobius"/>
    </source>
</evidence>
<accession>A0A5R8NB73</accession>
<sequence>MTRTQLLACRAGTILGAAALLIGVVLWIVDMNNIPEICTPHTGYFGRPDGIRCRNGDPDYRGLYLAGLGLTIVICTFIMWAALTPRRQRTEGI</sequence>
<evidence type="ECO:0000313" key="3">
    <source>
        <dbReference type="Proteomes" id="UP000306378"/>
    </source>
</evidence>
<comment type="caution">
    <text evidence="2">The sequence shown here is derived from an EMBL/GenBank/DDBJ whole genome shotgun (WGS) entry which is preliminary data.</text>
</comment>
<organism evidence="2 3">
    <name type="scientific">Nocardia cyriacigeorgica</name>
    <dbReference type="NCBI Taxonomy" id="135487"/>
    <lineage>
        <taxon>Bacteria</taxon>
        <taxon>Bacillati</taxon>
        <taxon>Actinomycetota</taxon>
        <taxon>Actinomycetes</taxon>
        <taxon>Mycobacteriales</taxon>
        <taxon>Nocardiaceae</taxon>
        <taxon>Nocardia</taxon>
    </lineage>
</organism>
<evidence type="ECO:0000313" key="2">
    <source>
        <dbReference type="EMBL" id="TLF72910.1"/>
    </source>
</evidence>
<proteinExistence type="predicted"/>
<keyword evidence="1" id="KW-0812">Transmembrane</keyword>
<dbReference type="AlphaFoldDB" id="A0A5R8NB73"/>
<keyword evidence="1" id="KW-0472">Membrane</keyword>
<dbReference type="EMBL" id="VBUT01000014">
    <property type="protein sequence ID" value="TLF72910.1"/>
    <property type="molecule type" value="Genomic_DNA"/>
</dbReference>